<protein>
    <submittedName>
        <fullName evidence="1">Putative terminase</fullName>
    </submittedName>
</protein>
<accession>A0A6M3IRE1</accession>
<evidence type="ECO:0000313" key="1">
    <source>
        <dbReference type="EMBL" id="QJA60150.1"/>
    </source>
</evidence>
<reference evidence="1" key="1">
    <citation type="submission" date="2020-03" db="EMBL/GenBank/DDBJ databases">
        <title>The deep terrestrial virosphere.</title>
        <authorList>
            <person name="Holmfeldt K."/>
            <person name="Nilsson E."/>
            <person name="Simone D."/>
            <person name="Lopez-Fernandez M."/>
            <person name="Wu X."/>
            <person name="de Brujin I."/>
            <person name="Lundin D."/>
            <person name="Andersson A."/>
            <person name="Bertilsson S."/>
            <person name="Dopson M."/>
        </authorList>
    </citation>
    <scope>NUCLEOTIDE SEQUENCE</scope>
    <source>
        <strain evidence="1">MM415B01181</strain>
    </source>
</reference>
<sequence>MPRKGVWAQPTFKCVGVGASIQGYHGDIIYLDDLIGKNAMMSDAVRHDTEIWYSNTEELLHQPDVRGQNPSRIYLIGTHWAPGDLYCQVQESDPDYQWIKIKAEEDGVPTWPEKLSAEEIADMKADPKRVMVFYAQMQNDPKSTDLTDFKEEYLQYYYRKTVDDKKCVCFKDSLDRDRVVPIQELDIRFTIDPAFSESGLAKTSRTAIVGVGIHRKTGLKIVLEAWAERITQPAQLYAKVEEYHLKYRPRRWGIEAYQAQAFVLKAIREYMMGKKLHIPITALPKDVGRDAKELRIRSLLDEFCTGQIYIDKMMKPLIAEYLSFPMGQTNDLMDALAYHKQWWTKTDMEKLNEYQKREKGRFMYEVGQRRTGY</sequence>
<gene>
    <name evidence="1" type="ORF">MM415B01181_0023</name>
</gene>
<dbReference type="EMBL" id="MT141397">
    <property type="protein sequence ID" value="QJA60150.1"/>
    <property type="molecule type" value="Genomic_DNA"/>
</dbReference>
<organism evidence="1">
    <name type="scientific">viral metagenome</name>
    <dbReference type="NCBI Taxonomy" id="1070528"/>
    <lineage>
        <taxon>unclassified sequences</taxon>
        <taxon>metagenomes</taxon>
        <taxon>organismal metagenomes</taxon>
    </lineage>
</organism>
<name>A0A6M3IRE1_9ZZZZ</name>
<dbReference type="Gene3D" id="3.30.420.240">
    <property type="match status" value="1"/>
</dbReference>
<proteinExistence type="predicted"/>
<dbReference type="AlphaFoldDB" id="A0A6M3IRE1"/>